<evidence type="ECO:0000313" key="3">
    <source>
        <dbReference type="Proteomes" id="UP000254808"/>
    </source>
</evidence>
<dbReference type="AlphaFoldDB" id="A0A345UMN7"/>
<feature type="chain" id="PRO_5016855691" description="Soluble ligand binding domain-containing protein" evidence="1">
    <location>
        <begin position="32"/>
        <end position="190"/>
    </location>
</feature>
<feature type="signal peptide" evidence="1">
    <location>
        <begin position="1"/>
        <end position="31"/>
    </location>
</feature>
<evidence type="ECO:0000256" key="1">
    <source>
        <dbReference type="SAM" id="SignalP"/>
    </source>
</evidence>
<dbReference type="RefSeq" id="WP_124245614.1">
    <property type="nucleotide sequence ID" value="NZ_CP027806.1"/>
</dbReference>
<sequence length="190" mass="21580">MKHVTLILTPFRTALILSLSLFLFFAQQADAQTMGRQGSSLTQLYSVSEQMPNHFRFVRTGEPSITVVVIGSVVRPGTYEVREGTDMNELMLYTGGPAAIGARTRRITPDVNFFLSRTMEGEGRRIIFETTFEAYTTEFVDFPVMQDFDVVIVETDPVPTQLWREILSLTSQILSIIASIAVIVWRFRRF</sequence>
<keyword evidence="1" id="KW-0732">Signal</keyword>
<dbReference type="KEGG" id="cprv:CYPRO_2497"/>
<reference evidence="2 3" key="1">
    <citation type="submission" date="2018-03" db="EMBL/GenBank/DDBJ databases">
        <title>Phenotypic and genomic properties of Cyclonatronum proteinivorum gen. nov., sp. nov., a haloalkaliphilic bacteroidete from soda lakes possessing Na+-translocating rhodopsin.</title>
        <authorList>
            <person name="Toshchakov S.V."/>
            <person name="Korzhenkov A."/>
            <person name="Samarov N.I."/>
            <person name="Kublanov I.V."/>
            <person name="Muntyan M.S."/>
            <person name="Sorokin D.Y."/>
        </authorList>
    </citation>
    <scope>NUCLEOTIDE SEQUENCE [LARGE SCALE GENOMIC DNA]</scope>
    <source>
        <strain evidence="2 3">Omega</strain>
    </source>
</reference>
<dbReference type="Proteomes" id="UP000254808">
    <property type="component" value="Chromosome"/>
</dbReference>
<accession>A0A345UMN7</accession>
<dbReference type="OrthoDB" id="9808948at2"/>
<protein>
    <recommendedName>
        <fullName evidence="4">Soluble ligand binding domain-containing protein</fullName>
    </recommendedName>
</protein>
<name>A0A345UMN7_9BACT</name>
<dbReference type="EMBL" id="CP027806">
    <property type="protein sequence ID" value="AXJ01739.1"/>
    <property type="molecule type" value="Genomic_DNA"/>
</dbReference>
<evidence type="ECO:0008006" key="4">
    <source>
        <dbReference type="Google" id="ProtNLM"/>
    </source>
</evidence>
<gene>
    <name evidence="2" type="ORF">CYPRO_2497</name>
</gene>
<dbReference type="SUPFAM" id="SSF142984">
    <property type="entry name" value="Nqo1 middle domain-like"/>
    <property type="match status" value="1"/>
</dbReference>
<organism evidence="2 3">
    <name type="scientific">Cyclonatronum proteinivorum</name>
    <dbReference type="NCBI Taxonomy" id="1457365"/>
    <lineage>
        <taxon>Bacteria</taxon>
        <taxon>Pseudomonadati</taxon>
        <taxon>Balneolota</taxon>
        <taxon>Balneolia</taxon>
        <taxon>Balneolales</taxon>
        <taxon>Cyclonatronaceae</taxon>
        <taxon>Cyclonatronum</taxon>
    </lineage>
</organism>
<evidence type="ECO:0000313" key="2">
    <source>
        <dbReference type="EMBL" id="AXJ01739.1"/>
    </source>
</evidence>
<keyword evidence="3" id="KW-1185">Reference proteome</keyword>
<proteinExistence type="predicted"/>